<dbReference type="GO" id="GO:0003700">
    <property type="term" value="F:DNA-binding transcription factor activity"/>
    <property type="evidence" value="ECO:0007669"/>
    <property type="project" value="InterPro"/>
</dbReference>
<dbReference type="RefSeq" id="WP_058278359.1">
    <property type="nucleotide sequence ID" value="NZ_CYPU01000049.1"/>
</dbReference>
<dbReference type="GeneID" id="55494232"/>
<dbReference type="InterPro" id="IPR005119">
    <property type="entry name" value="LysR_subst-bd"/>
</dbReference>
<dbReference type="SUPFAM" id="SSF53850">
    <property type="entry name" value="Periplasmic binding protein-like II"/>
    <property type="match status" value="1"/>
</dbReference>
<dbReference type="EMBL" id="CYPU01000049">
    <property type="protein sequence ID" value="CUH48869.1"/>
    <property type="molecule type" value="Genomic_DNA"/>
</dbReference>
<dbReference type="AlphaFoldDB" id="A0A0P1EFT8"/>
<sequence length="292" mass="32295">MTFGQLDIFVTLAETRGFTAAALRLGISQPAVSHALKSLEDELGITLFNRTVSPIELTPLGERLLSRAREILGLADAMHQEASEYRGVQTGRLRIGSFGATSSLQILPRLLEAFHAAHPGIEVLIEEAADDEIIRWIEDRRIDLGFVVLPDERFRTWPVAQDQFVALVAADSTLARQSSIRLEQLCEMPFIMPESGSARIIRRLFTQARLSPNVRYRTSQMLSTLTMVARNQGVSVVAEMALPPTNGKEGWVSKPLNSVRTRKIGLAMHPHATPSPAAVAFVEVVEKSRDDF</sequence>
<dbReference type="Pfam" id="PF03466">
    <property type="entry name" value="LysR_substrate"/>
    <property type="match status" value="1"/>
</dbReference>
<protein>
    <submittedName>
        <fullName evidence="6">HTH-type transcriptional activator CmpR</fullName>
    </submittedName>
</protein>
<keyword evidence="3" id="KW-0238">DNA-binding</keyword>
<dbReference type="FunFam" id="1.10.10.10:FF:000001">
    <property type="entry name" value="LysR family transcriptional regulator"/>
    <property type="match status" value="1"/>
</dbReference>
<dbReference type="PRINTS" id="PR00039">
    <property type="entry name" value="HTHLYSR"/>
</dbReference>
<evidence type="ECO:0000259" key="5">
    <source>
        <dbReference type="PROSITE" id="PS50931"/>
    </source>
</evidence>
<dbReference type="PROSITE" id="PS50931">
    <property type="entry name" value="HTH_LYSR"/>
    <property type="match status" value="1"/>
</dbReference>
<dbReference type="InterPro" id="IPR036388">
    <property type="entry name" value="WH-like_DNA-bd_sf"/>
</dbReference>
<dbReference type="InterPro" id="IPR000847">
    <property type="entry name" value="LysR_HTH_N"/>
</dbReference>
<evidence type="ECO:0000313" key="7">
    <source>
        <dbReference type="Proteomes" id="UP000050783"/>
    </source>
</evidence>
<dbReference type="Proteomes" id="UP000050783">
    <property type="component" value="Unassembled WGS sequence"/>
</dbReference>
<dbReference type="Gene3D" id="1.10.10.10">
    <property type="entry name" value="Winged helix-like DNA-binding domain superfamily/Winged helix DNA-binding domain"/>
    <property type="match status" value="1"/>
</dbReference>
<proteinExistence type="inferred from homology"/>
<evidence type="ECO:0000256" key="3">
    <source>
        <dbReference type="ARBA" id="ARBA00023125"/>
    </source>
</evidence>
<dbReference type="InterPro" id="IPR036390">
    <property type="entry name" value="WH_DNA-bd_sf"/>
</dbReference>
<evidence type="ECO:0000256" key="2">
    <source>
        <dbReference type="ARBA" id="ARBA00023015"/>
    </source>
</evidence>
<dbReference type="InterPro" id="IPR050950">
    <property type="entry name" value="HTH-type_LysR_regulators"/>
</dbReference>
<gene>
    <name evidence="6" type="primary">cmpR_4</name>
    <name evidence="6" type="ORF">RUA4292_03059</name>
</gene>
<dbReference type="SUPFAM" id="SSF46785">
    <property type="entry name" value="Winged helix' DNA-binding domain"/>
    <property type="match status" value="1"/>
</dbReference>
<dbReference type="Pfam" id="PF00126">
    <property type="entry name" value="HTH_1"/>
    <property type="match status" value="1"/>
</dbReference>
<accession>A0A0P1EFT8</accession>
<evidence type="ECO:0000256" key="1">
    <source>
        <dbReference type="ARBA" id="ARBA00009437"/>
    </source>
</evidence>
<dbReference type="CDD" id="cd05466">
    <property type="entry name" value="PBP2_LTTR_substrate"/>
    <property type="match status" value="1"/>
</dbReference>
<feature type="domain" description="HTH lysR-type" evidence="5">
    <location>
        <begin position="1"/>
        <end position="58"/>
    </location>
</feature>
<dbReference type="OrthoDB" id="9815174at2"/>
<comment type="similarity">
    <text evidence="1">Belongs to the LysR transcriptional regulatory family.</text>
</comment>
<dbReference type="PANTHER" id="PTHR30419">
    <property type="entry name" value="HTH-TYPE TRANSCRIPTIONAL REGULATOR YBHD"/>
    <property type="match status" value="1"/>
</dbReference>
<name>A0A0P1EFT8_9RHOB</name>
<keyword evidence="4" id="KW-0804">Transcription</keyword>
<keyword evidence="2" id="KW-0805">Transcription regulation</keyword>
<reference evidence="6 7" key="1">
    <citation type="submission" date="2015-09" db="EMBL/GenBank/DDBJ databases">
        <authorList>
            <consortium name="Swine Surveillance"/>
        </authorList>
    </citation>
    <scope>NUCLEOTIDE SEQUENCE [LARGE SCALE GENOMIC DNA]</scope>
    <source>
        <strain evidence="6 7">CECT 4292</strain>
    </source>
</reference>
<evidence type="ECO:0000313" key="6">
    <source>
        <dbReference type="EMBL" id="CUH48869.1"/>
    </source>
</evidence>
<organism evidence="6 7">
    <name type="scientific">Ruegeria atlantica</name>
    <dbReference type="NCBI Taxonomy" id="81569"/>
    <lineage>
        <taxon>Bacteria</taxon>
        <taxon>Pseudomonadati</taxon>
        <taxon>Pseudomonadota</taxon>
        <taxon>Alphaproteobacteria</taxon>
        <taxon>Rhodobacterales</taxon>
        <taxon>Roseobacteraceae</taxon>
        <taxon>Ruegeria</taxon>
    </lineage>
</organism>
<dbReference type="GO" id="GO:0003677">
    <property type="term" value="F:DNA binding"/>
    <property type="evidence" value="ECO:0007669"/>
    <property type="project" value="UniProtKB-KW"/>
</dbReference>
<dbReference type="GO" id="GO:0005829">
    <property type="term" value="C:cytosol"/>
    <property type="evidence" value="ECO:0007669"/>
    <property type="project" value="TreeGrafter"/>
</dbReference>
<evidence type="ECO:0000256" key="4">
    <source>
        <dbReference type="ARBA" id="ARBA00023163"/>
    </source>
</evidence>
<dbReference type="Gene3D" id="3.40.190.10">
    <property type="entry name" value="Periplasmic binding protein-like II"/>
    <property type="match status" value="2"/>
</dbReference>